<organism evidence="1 2">
    <name type="scientific">Thermoproteus uzoniensis (strain 768-20)</name>
    <dbReference type="NCBI Taxonomy" id="999630"/>
    <lineage>
        <taxon>Archaea</taxon>
        <taxon>Thermoproteota</taxon>
        <taxon>Thermoprotei</taxon>
        <taxon>Thermoproteales</taxon>
        <taxon>Thermoproteaceae</taxon>
        <taxon>Thermoproteus</taxon>
    </lineage>
</organism>
<dbReference type="STRING" id="999630.TUZN_0241"/>
<dbReference type="KEGG" id="tuz:TUZN_0241"/>
<accession>F2L1Z8</accession>
<dbReference type="Proteomes" id="UP000008138">
    <property type="component" value="Chromosome"/>
</dbReference>
<gene>
    <name evidence="1" type="ordered locus">TUZN_0241</name>
</gene>
<dbReference type="OrthoDB" id="25472at2157"/>
<dbReference type="HOGENOM" id="CLU_2748347_0_0_2"/>
<protein>
    <submittedName>
        <fullName evidence="1">Uncharacterized protein</fullName>
    </submittedName>
</protein>
<evidence type="ECO:0000313" key="1">
    <source>
        <dbReference type="EMBL" id="AEA11739.1"/>
    </source>
</evidence>
<reference key="2">
    <citation type="submission" date="2011-03" db="EMBL/GenBank/DDBJ databases">
        <title>Complete genome sequence of the thermoacidophilic crenarchaeon Thermoproteus uzoniensis 768-20.</title>
        <authorList>
            <person name="Mardanov A.V."/>
            <person name="Gumerov V.M."/>
            <person name="Beletsky A.V."/>
            <person name="Prokofeva M.I."/>
            <person name="Bonch-Osmolovskaya E.A."/>
            <person name="Ravin N.V."/>
            <person name="Skryabin K.G."/>
        </authorList>
    </citation>
    <scope>NUCLEOTIDE SEQUENCE</scope>
    <source>
        <strain>768-20</strain>
    </source>
</reference>
<dbReference type="AlphaFoldDB" id="F2L1Z8"/>
<sequence length="69" mass="7646">MDLRALAKLVSLKAGDSADLDEVLRQYGISLDFGEKVELARMLAGDFSIVYDIVSDKFILIKARRAEQG</sequence>
<proteinExistence type="predicted"/>
<evidence type="ECO:0000313" key="2">
    <source>
        <dbReference type="Proteomes" id="UP000008138"/>
    </source>
</evidence>
<name>F2L1Z8_THEU7</name>
<dbReference type="EMBL" id="CP002590">
    <property type="protein sequence ID" value="AEA11739.1"/>
    <property type="molecule type" value="Genomic_DNA"/>
</dbReference>
<reference evidence="1 2" key="1">
    <citation type="journal article" date="2011" name="J. Bacteriol.">
        <title>Complete genome sequence of the thermoacidophilic crenarchaeon Thermoproteus uzoniensis 768-20.</title>
        <authorList>
            <person name="Mardanov A.V."/>
            <person name="Gumerov V.M."/>
            <person name="Beletsky A.V."/>
            <person name="Prokofeva M.I."/>
            <person name="Bonch-Osmolovskaya E.A."/>
            <person name="Ravin N.V."/>
            <person name="Skryabin K.G."/>
        </authorList>
    </citation>
    <scope>NUCLEOTIDE SEQUENCE [LARGE SCALE GENOMIC DNA]</scope>
    <source>
        <strain evidence="1 2">768-20</strain>
    </source>
</reference>
<dbReference type="GeneID" id="10359788"/>
<keyword evidence="2" id="KW-1185">Reference proteome</keyword>
<dbReference type="RefSeq" id="WP_013679075.1">
    <property type="nucleotide sequence ID" value="NC_015315.1"/>
</dbReference>
<dbReference type="eggNOG" id="arCOG05701">
    <property type="taxonomic scope" value="Archaea"/>
</dbReference>